<keyword evidence="1" id="KW-0560">Oxidoreductase</keyword>
<dbReference type="Proteomes" id="UP000383932">
    <property type="component" value="Unassembled WGS sequence"/>
</dbReference>
<dbReference type="Pfam" id="PF00107">
    <property type="entry name" value="ADH_zinc_N"/>
    <property type="match status" value="1"/>
</dbReference>
<organism evidence="4 5">
    <name type="scientific">Ceratobasidium theobromae</name>
    <dbReference type="NCBI Taxonomy" id="1582974"/>
    <lineage>
        <taxon>Eukaryota</taxon>
        <taxon>Fungi</taxon>
        <taxon>Dikarya</taxon>
        <taxon>Basidiomycota</taxon>
        <taxon>Agaricomycotina</taxon>
        <taxon>Agaricomycetes</taxon>
        <taxon>Cantharellales</taxon>
        <taxon>Ceratobasidiaceae</taxon>
        <taxon>Ceratobasidium</taxon>
    </lineage>
</organism>
<dbReference type="SUPFAM" id="SSF51735">
    <property type="entry name" value="NAD(P)-binding Rossmann-fold domains"/>
    <property type="match status" value="1"/>
</dbReference>
<dbReference type="InterPro" id="IPR041694">
    <property type="entry name" value="ADH_N_2"/>
</dbReference>
<dbReference type="SUPFAM" id="SSF50129">
    <property type="entry name" value="GroES-like"/>
    <property type="match status" value="1"/>
</dbReference>
<dbReference type="InterPro" id="IPR045010">
    <property type="entry name" value="MDR_fam"/>
</dbReference>
<reference evidence="4 5" key="1">
    <citation type="journal article" date="2019" name="Fungal Biol. Biotechnol.">
        <title>Draft genome sequence of fastidious pathogen Ceratobasidium theobromae, which causes vascular-streak dieback in Theobroma cacao.</title>
        <authorList>
            <person name="Ali S.S."/>
            <person name="Asman A."/>
            <person name="Shao J."/>
            <person name="Firmansyah A.P."/>
            <person name="Susilo A.W."/>
            <person name="Rosmana A."/>
            <person name="McMahon P."/>
            <person name="Junaid M."/>
            <person name="Guest D."/>
            <person name="Kheng T.Y."/>
            <person name="Meinhardt L.W."/>
            <person name="Bailey B.A."/>
        </authorList>
    </citation>
    <scope>NUCLEOTIDE SEQUENCE [LARGE SCALE GENOMIC DNA]</scope>
    <source>
        <strain evidence="4 5">CT2</strain>
    </source>
</reference>
<gene>
    <name evidence="4" type="ORF">CTheo_6336</name>
</gene>
<dbReference type="InterPro" id="IPR013149">
    <property type="entry name" value="ADH-like_C"/>
</dbReference>
<evidence type="ECO:0008006" key="6">
    <source>
        <dbReference type="Google" id="ProtNLM"/>
    </source>
</evidence>
<dbReference type="Gene3D" id="3.40.50.720">
    <property type="entry name" value="NAD(P)-binding Rossmann-like Domain"/>
    <property type="match status" value="1"/>
</dbReference>
<feature type="domain" description="Oxidoreductase N-terminal" evidence="3">
    <location>
        <begin position="10"/>
        <end position="99"/>
    </location>
</feature>
<keyword evidence="5" id="KW-1185">Reference proteome</keyword>
<dbReference type="PANTHER" id="PTHR43205:SF7">
    <property type="entry name" value="PROSTAGLANDIN REDUCTASE 1"/>
    <property type="match status" value="1"/>
</dbReference>
<dbReference type="CDD" id="cd05288">
    <property type="entry name" value="PGDH"/>
    <property type="match status" value="1"/>
</dbReference>
<accession>A0A5N5QFC9</accession>
<dbReference type="FunFam" id="3.40.50.720:FF:000121">
    <property type="entry name" value="Prostaglandin reductase 2"/>
    <property type="match status" value="1"/>
</dbReference>
<dbReference type="AlphaFoldDB" id="A0A5N5QFC9"/>
<evidence type="ECO:0000256" key="1">
    <source>
        <dbReference type="ARBA" id="ARBA00023002"/>
    </source>
</evidence>
<dbReference type="Pfam" id="PF16884">
    <property type="entry name" value="ADH_N_2"/>
    <property type="match status" value="1"/>
</dbReference>
<dbReference type="InterPro" id="IPR011032">
    <property type="entry name" value="GroES-like_sf"/>
</dbReference>
<dbReference type="Gene3D" id="3.90.180.10">
    <property type="entry name" value="Medium-chain alcohol dehydrogenases, catalytic domain"/>
    <property type="match status" value="1"/>
</dbReference>
<dbReference type="EMBL" id="SSOP01000186">
    <property type="protein sequence ID" value="KAB5590233.1"/>
    <property type="molecule type" value="Genomic_DNA"/>
</dbReference>
<evidence type="ECO:0000313" key="4">
    <source>
        <dbReference type="EMBL" id="KAB5590233.1"/>
    </source>
</evidence>
<dbReference type="OrthoDB" id="809632at2759"/>
<dbReference type="PANTHER" id="PTHR43205">
    <property type="entry name" value="PROSTAGLANDIN REDUCTASE"/>
    <property type="match status" value="1"/>
</dbReference>
<dbReference type="GO" id="GO:0016628">
    <property type="term" value="F:oxidoreductase activity, acting on the CH-CH group of donors, NAD or NADP as acceptor"/>
    <property type="evidence" value="ECO:0007669"/>
    <property type="project" value="InterPro"/>
</dbReference>
<name>A0A5N5QFC9_9AGAM</name>
<evidence type="ECO:0000259" key="3">
    <source>
        <dbReference type="Pfam" id="PF16884"/>
    </source>
</evidence>
<proteinExistence type="predicted"/>
<sequence>MAPTTNTSVILNSIPSGHLIPNETLICKKSTIDLKNVSLSGGILIKTLYLSIDPYLRGKMRAPDPKLYETSYRLGEPIWGYAVVSVVRSEKEDVYPEDILYVVYCPFEEYTIIPPNSQFSKIQTDPDISLSALANLGETAFYGLEVVAKPVKGETIYVSSGASAVGSLTAQLAKAKGLKVIASAGSDDKVAFMKSIGVDVAFNYKTESIADILHKEGPIDIYWDNVGGPTLDAALGACAMRGRVVICGVISQYTAKEPYGIKNTPQILYKQLRVEGFFVTHARQKYEGAKSVGHRVKFFETVLPLVKSGKVKWTEHVFNGIESVGEGMIAVLTSASTAKVVIKVADA</sequence>
<evidence type="ECO:0000259" key="2">
    <source>
        <dbReference type="Pfam" id="PF00107"/>
    </source>
</evidence>
<protein>
    <recommendedName>
        <fullName evidence="6">Enoyl reductase (ER) domain-containing protein</fullName>
    </recommendedName>
</protein>
<evidence type="ECO:0000313" key="5">
    <source>
        <dbReference type="Proteomes" id="UP000383932"/>
    </source>
</evidence>
<dbReference type="InterPro" id="IPR036291">
    <property type="entry name" value="NAD(P)-bd_dom_sf"/>
</dbReference>
<comment type="caution">
    <text evidence="4">The sequence shown here is derived from an EMBL/GenBank/DDBJ whole genome shotgun (WGS) entry which is preliminary data.</text>
</comment>
<feature type="domain" description="Alcohol dehydrogenase-like C-terminal" evidence="2">
    <location>
        <begin position="164"/>
        <end position="287"/>
    </location>
</feature>